<reference evidence="7 8" key="1">
    <citation type="submission" date="2015-07" db="EMBL/GenBank/DDBJ databases">
        <authorList>
            <person name="Kim K.M."/>
        </authorList>
    </citation>
    <scope>NUCLEOTIDE SEQUENCE [LARGE SCALE GENOMIC DNA]</scope>
    <source>
        <strain evidence="7 8">KCTC 12363</strain>
    </source>
</reference>
<feature type="transmembrane region" description="Helical" evidence="5">
    <location>
        <begin position="222"/>
        <end position="241"/>
    </location>
</feature>
<proteinExistence type="predicted"/>
<dbReference type="STRING" id="320787.CA2015_4704"/>
<protein>
    <recommendedName>
        <fullName evidence="6">EamA domain-containing protein</fullName>
    </recommendedName>
</protein>
<evidence type="ECO:0000313" key="8">
    <source>
        <dbReference type="Proteomes" id="UP000036520"/>
    </source>
</evidence>
<keyword evidence="2 5" id="KW-0812">Transmembrane</keyword>
<dbReference type="OrthoDB" id="597549at2"/>
<name>A0A0H4Q082_9BACT</name>
<feature type="domain" description="EamA" evidence="6">
    <location>
        <begin position="139"/>
        <end position="264"/>
    </location>
</feature>
<dbReference type="PATRIC" id="fig|320787.5.peg.5146"/>
<evidence type="ECO:0000256" key="3">
    <source>
        <dbReference type="ARBA" id="ARBA00022989"/>
    </source>
</evidence>
<feature type="transmembrane region" description="Helical" evidence="5">
    <location>
        <begin position="247"/>
        <end position="267"/>
    </location>
</feature>
<feature type="transmembrane region" description="Helical" evidence="5">
    <location>
        <begin position="133"/>
        <end position="153"/>
    </location>
</feature>
<sequence>MLLAVCFFALMNVAVKFLPHIPAIEIILFRSVFSFIFSYMILKRKSVPVLGNNRKLLVLRGVVGSVGLITFFYTLQNIPLASAVTIQYLGPIFTSILGIFIVKEKVKPKQFVFFAIAFLGVLTIEGFDPRIDALFLGIGIVSALFSGLAYNVIRKLKNTEHPLVIVFYFPLVTIPVAGVLSYFYWVQPEGWDWALLLLIGILTQLAQYYMTMAYQNANLAKVANLNYIGIIYALGFGYILFDETYNLITYGGMLLVLSGVILNFLYVRQPKSK</sequence>
<accession>A0A0H4Q082</accession>
<dbReference type="PANTHER" id="PTHR22911:SF6">
    <property type="entry name" value="SOLUTE CARRIER FAMILY 35 MEMBER G1"/>
    <property type="match status" value="1"/>
</dbReference>
<dbReference type="Proteomes" id="UP000036520">
    <property type="component" value="Chromosome"/>
</dbReference>
<organism evidence="7 8">
    <name type="scientific">Cyclobacterium amurskyense</name>
    <dbReference type="NCBI Taxonomy" id="320787"/>
    <lineage>
        <taxon>Bacteria</taxon>
        <taxon>Pseudomonadati</taxon>
        <taxon>Bacteroidota</taxon>
        <taxon>Cytophagia</taxon>
        <taxon>Cytophagales</taxon>
        <taxon>Cyclobacteriaceae</taxon>
        <taxon>Cyclobacterium</taxon>
    </lineage>
</organism>
<dbReference type="InterPro" id="IPR000620">
    <property type="entry name" value="EamA_dom"/>
</dbReference>
<evidence type="ECO:0000256" key="2">
    <source>
        <dbReference type="ARBA" id="ARBA00022692"/>
    </source>
</evidence>
<evidence type="ECO:0000259" key="6">
    <source>
        <dbReference type="Pfam" id="PF00892"/>
    </source>
</evidence>
<gene>
    <name evidence="7" type="ORF">CA2015_4704</name>
</gene>
<feature type="domain" description="EamA" evidence="6">
    <location>
        <begin position="1"/>
        <end position="124"/>
    </location>
</feature>
<dbReference type="PANTHER" id="PTHR22911">
    <property type="entry name" value="ACYL-MALONYL CONDENSING ENZYME-RELATED"/>
    <property type="match status" value="1"/>
</dbReference>
<keyword evidence="3 5" id="KW-1133">Transmembrane helix</keyword>
<feature type="transmembrane region" description="Helical" evidence="5">
    <location>
        <begin position="24"/>
        <end position="42"/>
    </location>
</feature>
<dbReference type="SUPFAM" id="SSF103481">
    <property type="entry name" value="Multidrug resistance efflux transporter EmrE"/>
    <property type="match status" value="2"/>
</dbReference>
<comment type="subcellular location">
    <subcellularLocation>
        <location evidence="1">Membrane</location>
        <topology evidence="1">Multi-pass membrane protein</topology>
    </subcellularLocation>
</comment>
<evidence type="ECO:0000256" key="4">
    <source>
        <dbReference type="ARBA" id="ARBA00023136"/>
    </source>
</evidence>
<feature type="transmembrane region" description="Helical" evidence="5">
    <location>
        <begin position="80"/>
        <end position="102"/>
    </location>
</feature>
<dbReference type="GO" id="GO:0016020">
    <property type="term" value="C:membrane"/>
    <property type="evidence" value="ECO:0007669"/>
    <property type="project" value="UniProtKB-SubCell"/>
</dbReference>
<dbReference type="KEGG" id="camu:CA2015_4704"/>
<dbReference type="InterPro" id="IPR037185">
    <property type="entry name" value="EmrE-like"/>
</dbReference>
<feature type="transmembrane region" description="Helical" evidence="5">
    <location>
        <begin position="111"/>
        <end position="127"/>
    </location>
</feature>
<keyword evidence="4 5" id="KW-0472">Membrane</keyword>
<dbReference type="RefSeq" id="WP_048644064.1">
    <property type="nucleotide sequence ID" value="NZ_CAXBGM010000116.1"/>
</dbReference>
<evidence type="ECO:0000256" key="5">
    <source>
        <dbReference type="SAM" id="Phobius"/>
    </source>
</evidence>
<dbReference type="EMBL" id="CP012040">
    <property type="protein sequence ID" value="AKP54032.1"/>
    <property type="molecule type" value="Genomic_DNA"/>
</dbReference>
<keyword evidence="8" id="KW-1185">Reference proteome</keyword>
<dbReference type="AlphaFoldDB" id="A0A0H4Q082"/>
<feature type="transmembrane region" description="Helical" evidence="5">
    <location>
        <begin position="165"/>
        <end position="185"/>
    </location>
</feature>
<dbReference type="Pfam" id="PF00892">
    <property type="entry name" value="EamA"/>
    <property type="match status" value="2"/>
</dbReference>
<feature type="transmembrane region" description="Helical" evidence="5">
    <location>
        <begin position="191"/>
        <end position="210"/>
    </location>
</feature>
<feature type="transmembrane region" description="Helical" evidence="5">
    <location>
        <begin position="54"/>
        <end position="74"/>
    </location>
</feature>
<evidence type="ECO:0000256" key="1">
    <source>
        <dbReference type="ARBA" id="ARBA00004141"/>
    </source>
</evidence>
<evidence type="ECO:0000313" key="7">
    <source>
        <dbReference type="EMBL" id="AKP54032.1"/>
    </source>
</evidence>